<proteinExistence type="predicted"/>
<dbReference type="PANTHER" id="PTHR35506">
    <property type="entry name" value="OS02G0135600 PROTEIN"/>
    <property type="match status" value="1"/>
</dbReference>
<comment type="caution">
    <text evidence="1">The sequence shown here is derived from an EMBL/GenBank/DDBJ whole genome shotgun (WGS) entry which is preliminary data.</text>
</comment>
<evidence type="ECO:0000313" key="1">
    <source>
        <dbReference type="EMBL" id="KAG0585834.1"/>
    </source>
</evidence>
<dbReference type="Proteomes" id="UP000822688">
    <property type="component" value="Chromosome 2"/>
</dbReference>
<gene>
    <name evidence="1" type="ORF">KC19_2G042800</name>
</gene>
<protein>
    <submittedName>
        <fullName evidence="1">Uncharacterized protein</fullName>
    </submittedName>
</protein>
<reference evidence="1" key="1">
    <citation type="submission" date="2020-06" db="EMBL/GenBank/DDBJ databases">
        <title>WGS assembly of Ceratodon purpureus strain R40.</title>
        <authorList>
            <person name="Carey S.B."/>
            <person name="Jenkins J."/>
            <person name="Shu S."/>
            <person name="Lovell J.T."/>
            <person name="Sreedasyam A."/>
            <person name="Maumus F."/>
            <person name="Tiley G.P."/>
            <person name="Fernandez-Pozo N."/>
            <person name="Barry K."/>
            <person name="Chen C."/>
            <person name="Wang M."/>
            <person name="Lipzen A."/>
            <person name="Daum C."/>
            <person name="Saski C.A."/>
            <person name="Payton A.C."/>
            <person name="Mcbreen J.C."/>
            <person name="Conrad R.E."/>
            <person name="Kollar L.M."/>
            <person name="Olsson S."/>
            <person name="Huttunen S."/>
            <person name="Landis J.B."/>
            <person name="Wickett N.J."/>
            <person name="Johnson M.G."/>
            <person name="Rensing S.A."/>
            <person name="Grimwood J."/>
            <person name="Schmutz J."/>
            <person name="Mcdaniel S.F."/>
        </authorList>
    </citation>
    <scope>NUCLEOTIDE SEQUENCE</scope>
    <source>
        <strain evidence="1">R40</strain>
    </source>
</reference>
<keyword evidence="2" id="KW-1185">Reference proteome</keyword>
<organism evidence="1 2">
    <name type="scientific">Ceratodon purpureus</name>
    <name type="common">Fire moss</name>
    <name type="synonym">Dicranum purpureum</name>
    <dbReference type="NCBI Taxonomy" id="3225"/>
    <lineage>
        <taxon>Eukaryota</taxon>
        <taxon>Viridiplantae</taxon>
        <taxon>Streptophyta</taxon>
        <taxon>Embryophyta</taxon>
        <taxon>Bryophyta</taxon>
        <taxon>Bryophytina</taxon>
        <taxon>Bryopsida</taxon>
        <taxon>Dicranidae</taxon>
        <taxon>Pseudoditrichales</taxon>
        <taxon>Ditrichaceae</taxon>
        <taxon>Ceratodon</taxon>
    </lineage>
</organism>
<sequence>MADKPARALVIYGDGIMPAVKTHHEHLHRLAASGSCGFLALRALPEASEGEREVVELAQLLDVYDIYTEKARKEDSAGEVTEDGSFKTLAERFMGMKSTFMTNSKAALALSKRAGFGGSSLEEFGVDSEASATASRVLGLLGFDESTSMKDPANELVFVHLDAKSGSSAESGAEFLDSLVGCVQESSKEGSLAYGRLFLVVVLGYGDAQASGESVPSFRDDGELPSVLAALRPRQSYTMKAGKPVEGLREEYPLLAVYNQVAVTRRDEVQRFLFEDFHKRAGNLVMLADRFLYEVAFKLWKAPKYGA</sequence>
<dbReference type="PANTHER" id="PTHR35506:SF1">
    <property type="entry name" value="OS02G0135600 PROTEIN"/>
    <property type="match status" value="1"/>
</dbReference>
<dbReference type="AlphaFoldDB" id="A0A8T0IQ32"/>
<name>A0A8T0IQ32_CERPU</name>
<accession>A0A8T0IQ32</accession>
<dbReference type="EMBL" id="CM026422">
    <property type="protein sequence ID" value="KAG0585834.1"/>
    <property type="molecule type" value="Genomic_DNA"/>
</dbReference>
<evidence type="ECO:0000313" key="2">
    <source>
        <dbReference type="Proteomes" id="UP000822688"/>
    </source>
</evidence>